<evidence type="ECO:0000256" key="5">
    <source>
        <dbReference type="ARBA" id="ARBA00023012"/>
    </source>
</evidence>
<dbReference type="Gene3D" id="3.30.565.10">
    <property type="entry name" value="Histidine kinase-like ATPase, C-terminal domain"/>
    <property type="match status" value="1"/>
</dbReference>
<dbReference type="GO" id="GO:0000160">
    <property type="term" value="P:phosphorelay signal transduction system"/>
    <property type="evidence" value="ECO:0007669"/>
    <property type="project" value="UniProtKB-KW"/>
</dbReference>
<keyword evidence="8" id="KW-1185">Reference proteome</keyword>
<evidence type="ECO:0000256" key="2">
    <source>
        <dbReference type="ARBA" id="ARBA00012438"/>
    </source>
</evidence>
<evidence type="ECO:0000313" key="8">
    <source>
        <dbReference type="Proteomes" id="UP000295345"/>
    </source>
</evidence>
<sequence>RVTLRRAGAGGPVPPMVELAAYRIVQEALTNVVKHSAARHAAVSVVAGADGRLTVEVVDEGPRRAAPPGAGRPGFGLLGMRERAAAVGGTLSHGPQPAGGFRVLASLPTDERVPVAEVVAG</sequence>
<dbReference type="Proteomes" id="UP000295345">
    <property type="component" value="Unassembled WGS sequence"/>
</dbReference>
<evidence type="ECO:0000313" key="7">
    <source>
        <dbReference type="EMBL" id="TDC62679.1"/>
    </source>
</evidence>
<organism evidence="7 8">
    <name type="scientific">Streptomyces hainanensis</name>
    <dbReference type="NCBI Taxonomy" id="402648"/>
    <lineage>
        <taxon>Bacteria</taxon>
        <taxon>Bacillati</taxon>
        <taxon>Actinomycetota</taxon>
        <taxon>Actinomycetes</taxon>
        <taxon>Kitasatosporales</taxon>
        <taxon>Streptomycetaceae</taxon>
        <taxon>Streptomyces</taxon>
    </lineage>
</organism>
<dbReference type="Pfam" id="PF02518">
    <property type="entry name" value="HATPase_c"/>
    <property type="match status" value="1"/>
</dbReference>
<dbReference type="EMBL" id="SMKI01000624">
    <property type="protein sequence ID" value="TDC62679.1"/>
    <property type="molecule type" value="Genomic_DNA"/>
</dbReference>
<dbReference type="EC" id="2.7.13.3" evidence="2"/>
<dbReference type="InterPro" id="IPR036890">
    <property type="entry name" value="HATPase_C_sf"/>
</dbReference>
<dbReference type="SUPFAM" id="SSF55874">
    <property type="entry name" value="ATPase domain of HSP90 chaperone/DNA topoisomerase II/histidine kinase"/>
    <property type="match status" value="1"/>
</dbReference>
<evidence type="ECO:0000256" key="4">
    <source>
        <dbReference type="ARBA" id="ARBA00022777"/>
    </source>
</evidence>
<protein>
    <recommendedName>
        <fullName evidence="2">histidine kinase</fullName>
        <ecNumber evidence="2">2.7.13.3</ecNumber>
    </recommendedName>
</protein>
<evidence type="ECO:0000259" key="6">
    <source>
        <dbReference type="Pfam" id="PF02518"/>
    </source>
</evidence>
<dbReference type="RefSeq" id="WP_341829977.1">
    <property type="nucleotide sequence ID" value="NZ_SMKI01000624.1"/>
</dbReference>
<feature type="domain" description="Histidine kinase/HSP90-like ATPase" evidence="6">
    <location>
        <begin position="18"/>
        <end position="110"/>
    </location>
</feature>
<keyword evidence="5" id="KW-0902">Two-component regulatory system</keyword>
<dbReference type="GO" id="GO:0004673">
    <property type="term" value="F:protein histidine kinase activity"/>
    <property type="evidence" value="ECO:0007669"/>
    <property type="project" value="UniProtKB-EC"/>
</dbReference>
<comment type="caution">
    <text evidence="7">The sequence shown here is derived from an EMBL/GenBank/DDBJ whole genome shotgun (WGS) entry which is preliminary data.</text>
</comment>
<dbReference type="InterPro" id="IPR050482">
    <property type="entry name" value="Sensor_HK_TwoCompSys"/>
</dbReference>
<name>A0A4R4SK91_9ACTN</name>
<evidence type="ECO:0000256" key="3">
    <source>
        <dbReference type="ARBA" id="ARBA00022679"/>
    </source>
</evidence>
<dbReference type="AlphaFoldDB" id="A0A4R4SK91"/>
<proteinExistence type="predicted"/>
<feature type="non-terminal residue" evidence="7">
    <location>
        <position position="1"/>
    </location>
</feature>
<keyword evidence="4 7" id="KW-0418">Kinase</keyword>
<dbReference type="CDD" id="cd16917">
    <property type="entry name" value="HATPase_UhpB-NarQ-NarX-like"/>
    <property type="match status" value="1"/>
</dbReference>
<dbReference type="PANTHER" id="PTHR24421:SF10">
    <property type="entry name" value="NITRATE_NITRITE SENSOR PROTEIN NARQ"/>
    <property type="match status" value="1"/>
</dbReference>
<evidence type="ECO:0000256" key="1">
    <source>
        <dbReference type="ARBA" id="ARBA00000085"/>
    </source>
</evidence>
<keyword evidence="3" id="KW-0808">Transferase</keyword>
<comment type="catalytic activity">
    <reaction evidence="1">
        <text>ATP + protein L-histidine = ADP + protein N-phospho-L-histidine.</text>
        <dbReference type="EC" id="2.7.13.3"/>
    </reaction>
</comment>
<reference evidence="7 8" key="1">
    <citation type="submission" date="2019-03" db="EMBL/GenBank/DDBJ databases">
        <title>Draft genome sequences of novel Actinobacteria.</title>
        <authorList>
            <person name="Sahin N."/>
            <person name="Ay H."/>
            <person name="Saygin H."/>
        </authorList>
    </citation>
    <scope>NUCLEOTIDE SEQUENCE [LARGE SCALE GENOMIC DNA]</scope>
    <source>
        <strain evidence="7 8">DSM 41900</strain>
    </source>
</reference>
<accession>A0A4R4SK91</accession>
<dbReference type="InterPro" id="IPR003594">
    <property type="entry name" value="HATPase_dom"/>
</dbReference>
<dbReference type="PANTHER" id="PTHR24421">
    <property type="entry name" value="NITRATE/NITRITE SENSOR PROTEIN NARX-RELATED"/>
    <property type="match status" value="1"/>
</dbReference>
<gene>
    <name evidence="7" type="ORF">E1283_33690</name>
</gene>